<sequence length="484" mass="54605">MAITLFYLVHSFTGNLPWGECMDEWGPYLNASNKICVPATAKGSNSTEQNNTVSSSELFFTLEVLKEKTDISDGIGTPEWRLTLCLFVSWLITFFVSVKGVQSSGKVSYFLALFPYVIMITLLIRAATLEGAAEGMYYFIKTDWNKLAQAEVWYAAVTQCFFSLNVGFGSIIMFSSYNDFSHNINRDALIVTTLDTFTSLLSGVTIFGILGNLAHNLGVTPDKVINSGGTGLAFISYPDAIAKMEAVPWLFAILFFFMLFVLGVGSLVALHGTANTVVQDLFPKLSSWQVSSCTAAGGFLIGLMYVTPGGQFMLNLVDYFGGTFIIFIFTLIEVVGVAWCYGLENFSLDLEYMLKRKVSVYWRLTWGIITPVFLIIIFIYFCVKFERPTYSGYPYPDGVLAFGWAVLVIGIFQFLFWIFYYIYKNREFGFPEMIKKTFSNEHWGPTGQSRYEDWKKFKEDALAKSRSPEKSRLKRYLNILIGRT</sequence>
<evidence type="ECO:0000256" key="15">
    <source>
        <dbReference type="PIRSR" id="PIRSR600175-1"/>
    </source>
</evidence>
<feature type="transmembrane region" description="Helical" evidence="16">
    <location>
        <begin position="152"/>
        <end position="176"/>
    </location>
</feature>
<comment type="caution">
    <text evidence="17">The sequence shown here is derived from an EMBL/GenBank/DDBJ whole genome shotgun (WGS) entry which is preliminary data.</text>
</comment>
<dbReference type="Proteomes" id="UP000292052">
    <property type="component" value="Unassembled WGS sequence"/>
</dbReference>
<evidence type="ECO:0000256" key="4">
    <source>
        <dbReference type="ARBA" id="ARBA00022692"/>
    </source>
</evidence>
<keyword evidence="10 16" id="KW-0472">Membrane</keyword>
<evidence type="ECO:0000256" key="11">
    <source>
        <dbReference type="ARBA" id="ARBA00023180"/>
    </source>
</evidence>
<feature type="transmembrane region" description="Helical" evidence="16">
    <location>
        <begin position="290"/>
        <end position="307"/>
    </location>
</feature>
<keyword evidence="3" id="KW-0813">Transport</keyword>
<feature type="transmembrane region" description="Helical" evidence="16">
    <location>
        <begin position="110"/>
        <end position="132"/>
    </location>
</feature>
<reference evidence="17 18" key="1">
    <citation type="submission" date="2017-03" db="EMBL/GenBank/DDBJ databases">
        <title>Genome of the blue death feigning beetle - Asbolus verrucosus.</title>
        <authorList>
            <person name="Rider S.D."/>
        </authorList>
    </citation>
    <scope>NUCLEOTIDE SEQUENCE [LARGE SCALE GENOMIC DNA]</scope>
    <source>
        <strain evidence="17">Butters</strain>
        <tissue evidence="17">Head and leg muscle</tissue>
    </source>
</reference>
<evidence type="ECO:0000256" key="16">
    <source>
        <dbReference type="SAM" id="Phobius"/>
    </source>
</evidence>
<evidence type="ECO:0000256" key="2">
    <source>
        <dbReference type="ARBA" id="ARBA00006459"/>
    </source>
</evidence>
<feature type="transmembrane region" description="Helical" evidence="16">
    <location>
        <begin position="188"/>
        <end position="210"/>
    </location>
</feature>
<dbReference type="InterPro" id="IPR000175">
    <property type="entry name" value="Na/ntran_symport"/>
</dbReference>
<evidence type="ECO:0000256" key="8">
    <source>
        <dbReference type="ARBA" id="ARBA00023053"/>
    </source>
</evidence>
<dbReference type="GO" id="GO:0089718">
    <property type="term" value="P:amino acid import across plasma membrane"/>
    <property type="evidence" value="ECO:0007669"/>
    <property type="project" value="TreeGrafter"/>
</dbReference>
<dbReference type="EMBL" id="QDEB01123078">
    <property type="protein sequence ID" value="RZB40025.1"/>
    <property type="molecule type" value="Genomic_DNA"/>
</dbReference>
<evidence type="ECO:0000313" key="17">
    <source>
        <dbReference type="EMBL" id="RZB40025.1"/>
    </source>
</evidence>
<feature type="binding site" evidence="15">
    <location>
        <position position="266"/>
    </location>
    <ligand>
        <name>Na(+)</name>
        <dbReference type="ChEBI" id="CHEBI:29101"/>
        <label>1</label>
    </ligand>
</feature>
<keyword evidence="6" id="KW-0029">Amino-acid transport</keyword>
<name>A0A482V9T2_ASBVE</name>
<dbReference type="InterPro" id="IPR037272">
    <property type="entry name" value="SNS_sf"/>
</dbReference>
<dbReference type="Pfam" id="PF00209">
    <property type="entry name" value="SNF"/>
    <property type="match status" value="1"/>
</dbReference>
<evidence type="ECO:0000256" key="5">
    <source>
        <dbReference type="ARBA" id="ARBA00022847"/>
    </source>
</evidence>
<dbReference type="GO" id="GO:0015179">
    <property type="term" value="F:L-amino acid transmembrane transporter activity"/>
    <property type="evidence" value="ECO:0007669"/>
    <property type="project" value="TreeGrafter"/>
</dbReference>
<dbReference type="PRINTS" id="PR00176">
    <property type="entry name" value="NANEUSMPORT"/>
</dbReference>
<comment type="similarity">
    <text evidence="2">Belongs to the sodium:neurotransmitter symporter (SNF) (TC 2.A.22) family.</text>
</comment>
<dbReference type="CDD" id="cd10324">
    <property type="entry name" value="SLC6sbd"/>
    <property type="match status" value="1"/>
</dbReference>
<comment type="function">
    <text evidence="13">Unusual broad substrate spectrum amino acid:sodium cotransporter that promotes absorption of the D isomers of essential amino acids. Neutral amino acids are the preferred substrates, especially methionine and phenylalanine.</text>
</comment>
<accession>A0A482V9T2</accession>
<keyword evidence="18" id="KW-1185">Reference proteome</keyword>
<keyword evidence="5" id="KW-0769">Symport</keyword>
<protein>
    <recommendedName>
        <fullName evidence="14">Sodium-dependent nutrient amino acid transporter 1</fullName>
    </recommendedName>
</protein>
<keyword evidence="9" id="KW-0406">Ion transport</keyword>
<keyword evidence="8 15" id="KW-0915">Sodium</keyword>
<feature type="binding site" evidence="15">
    <location>
        <position position="262"/>
    </location>
    <ligand>
        <name>Na(+)</name>
        <dbReference type="ChEBI" id="CHEBI:29101"/>
        <label>1</label>
    </ligand>
</feature>
<evidence type="ECO:0000256" key="7">
    <source>
        <dbReference type="ARBA" id="ARBA00022989"/>
    </source>
</evidence>
<feature type="transmembrane region" description="Helical" evidence="16">
    <location>
        <begin position="361"/>
        <end position="381"/>
    </location>
</feature>
<keyword evidence="4 16" id="KW-0812">Transmembrane</keyword>
<evidence type="ECO:0000256" key="13">
    <source>
        <dbReference type="ARBA" id="ARBA00037785"/>
    </source>
</evidence>
<dbReference type="SUPFAM" id="SSF161070">
    <property type="entry name" value="SNF-like"/>
    <property type="match status" value="1"/>
</dbReference>
<keyword evidence="12" id="KW-0739">Sodium transport</keyword>
<feature type="transmembrane region" description="Helical" evidence="16">
    <location>
        <begin position="246"/>
        <end position="270"/>
    </location>
</feature>
<keyword evidence="7 16" id="KW-1133">Transmembrane helix</keyword>
<organism evidence="17 18">
    <name type="scientific">Asbolus verrucosus</name>
    <name type="common">Desert ironclad beetle</name>
    <dbReference type="NCBI Taxonomy" id="1661398"/>
    <lineage>
        <taxon>Eukaryota</taxon>
        <taxon>Metazoa</taxon>
        <taxon>Ecdysozoa</taxon>
        <taxon>Arthropoda</taxon>
        <taxon>Hexapoda</taxon>
        <taxon>Insecta</taxon>
        <taxon>Pterygota</taxon>
        <taxon>Neoptera</taxon>
        <taxon>Endopterygota</taxon>
        <taxon>Coleoptera</taxon>
        <taxon>Polyphaga</taxon>
        <taxon>Cucujiformia</taxon>
        <taxon>Tenebrionidae</taxon>
        <taxon>Pimeliinae</taxon>
        <taxon>Asbolus</taxon>
    </lineage>
</organism>
<comment type="subcellular location">
    <subcellularLocation>
        <location evidence="1">Membrane</location>
        <topology evidence="1">Multi-pass membrane protein</topology>
    </subcellularLocation>
</comment>
<evidence type="ECO:0000256" key="1">
    <source>
        <dbReference type="ARBA" id="ARBA00004141"/>
    </source>
</evidence>
<feature type="transmembrane region" description="Helical" evidence="16">
    <location>
        <begin position="319"/>
        <end position="341"/>
    </location>
</feature>
<evidence type="ECO:0000256" key="6">
    <source>
        <dbReference type="ARBA" id="ARBA00022970"/>
    </source>
</evidence>
<keyword evidence="15" id="KW-0479">Metal-binding</keyword>
<dbReference type="GO" id="GO:0005886">
    <property type="term" value="C:plasma membrane"/>
    <property type="evidence" value="ECO:0007669"/>
    <property type="project" value="TreeGrafter"/>
</dbReference>
<dbReference type="PROSITE" id="PS50267">
    <property type="entry name" value="NA_NEUROTRAN_SYMP_3"/>
    <property type="match status" value="1"/>
</dbReference>
<keyword evidence="11" id="KW-0325">Glycoprotein</keyword>
<feature type="transmembrane region" description="Helical" evidence="16">
    <location>
        <begin position="80"/>
        <end position="98"/>
    </location>
</feature>
<evidence type="ECO:0000256" key="3">
    <source>
        <dbReference type="ARBA" id="ARBA00022448"/>
    </source>
</evidence>
<feature type="binding site" evidence="15">
    <location>
        <position position="163"/>
    </location>
    <ligand>
        <name>Na(+)</name>
        <dbReference type="ChEBI" id="CHEBI:29101"/>
        <label>1</label>
    </ligand>
</feature>
<dbReference type="AlphaFoldDB" id="A0A482V9T2"/>
<dbReference type="PANTHER" id="PTHR11616:SF321">
    <property type="entry name" value="SODIUM-DEPENDENT NUTRIENT AMINO ACID TRANSPORTER 1-RELATED"/>
    <property type="match status" value="1"/>
</dbReference>
<evidence type="ECO:0000313" key="18">
    <source>
        <dbReference type="Proteomes" id="UP000292052"/>
    </source>
</evidence>
<feature type="transmembrane region" description="Helical" evidence="16">
    <location>
        <begin position="401"/>
        <end position="423"/>
    </location>
</feature>
<proteinExistence type="inferred from homology"/>
<dbReference type="GO" id="GO:0046872">
    <property type="term" value="F:metal ion binding"/>
    <property type="evidence" value="ECO:0007669"/>
    <property type="project" value="UniProtKB-KW"/>
</dbReference>
<evidence type="ECO:0000256" key="9">
    <source>
        <dbReference type="ARBA" id="ARBA00023065"/>
    </source>
</evidence>
<dbReference type="PANTHER" id="PTHR11616">
    <property type="entry name" value="SODIUM/CHLORIDE DEPENDENT TRANSPORTER"/>
    <property type="match status" value="1"/>
</dbReference>
<gene>
    <name evidence="17" type="ORF">BDFB_012723</name>
</gene>
<evidence type="ECO:0000256" key="12">
    <source>
        <dbReference type="ARBA" id="ARBA00023201"/>
    </source>
</evidence>
<evidence type="ECO:0000256" key="10">
    <source>
        <dbReference type="ARBA" id="ARBA00023136"/>
    </source>
</evidence>
<evidence type="ECO:0000256" key="14">
    <source>
        <dbReference type="ARBA" id="ARBA00040215"/>
    </source>
</evidence>
<dbReference type="OrthoDB" id="6581954at2759"/>
<dbReference type="GO" id="GO:0005283">
    <property type="term" value="F:amino acid:sodium symporter activity"/>
    <property type="evidence" value="ECO:0007669"/>
    <property type="project" value="TreeGrafter"/>
</dbReference>
<dbReference type="STRING" id="1661398.A0A482V9T2"/>